<evidence type="ECO:0000313" key="1">
    <source>
        <dbReference type="EMBL" id="KQC28487.1"/>
    </source>
</evidence>
<evidence type="ECO:0000313" key="2">
    <source>
        <dbReference type="Proteomes" id="UP000050827"/>
    </source>
</evidence>
<dbReference type="Proteomes" id="UP000050827">
    <property type="component" value="Unassembled WGS sequence"/>
</dbReference>
<dbReference type="PATRIC" id="fig|1547436.3.peg.33"/>
<dbReference type="OrthoDB" id="1143847at2"/>
<gene>
    <name evidence="1" type="ORF">AAY42_00185</name>
</gene>
<protein>
    <recommendedName>
        <fullName evidence="3">Excinuclease ABC subunit B</fullName>
    </recommendedName>
</protein>
<dbReference type="RefSeq" id="WP_055392001.1">
    <property type="nucleotide sequence ID" value="NZ_LCTZ01000002.1"/>
</dbReference>
<dbReference type="SUPFAM" id="SSF158682">
    <property type="entry name" value="TerB-like"/>
    <property type="match status" value="1"/>
</dbReference>
<sequence>MDTYKEKLSILSEMIAFARVDQSLKDSEYQFLVGVASSLGVDKTTFEFLLNEKPSKTFLKSQAERIVQFHRLLLLMNIDQEQHEKEMLTLRNIGLAMGLPPSGIEQVFSVMHEYPNKVVPPDILINIFKAHYN</sequence>
<dbReference type="AlphaFoldDB" id="A0A0Q1DIJ6"/>
<evidence type="ECO:0008006" key="3">
    <source>
        <dbReference type="Google" id="ProtNLM"/>
    </source>
</evidence>
<reference evidence="1 2" key="1">
    <citation type="submission" date="2015-04" db="EMBL/GenBank/DDBJ databases">
        <title>Complete genome of flavobacterium.</title>
        <authorList>
            <person name="Kwon Y.M."/>
            <person name="Kim S.-J."/>
        </authorList>
    </citation>
    <scope>NUCLEOTIDE SEQUENCE [LARGE SCALE GENOMIC DNA]</scope>
    <source>
        <strain evidence="1 2">DK169</strain>
    </source>
</reference>
<organism evidence="1 2">
    <name type="scientific">Flagellimonas eckloniae</name>
    <dbReference type="NCBI Taxonomy" id="346185"/>
    <lineage>
        <taxon>Bacteria</taxon>
        <taxon>Pseudomonadati</taxon>
        <taxon>Bacteroidota</taxon>
        <taxon>Flavobacteriia</taxon>
        <taxon>Flavobacteriales</taxon>
        <taxon>Flavobacteriaceae</taxon>
        <taxon>Flagellimonas</taxon>
    </lineage>
</organism>
<dbReference type="EMBL" id="LCTZ01000002">
    <property type="protein sequence ID" value="KQC28487.1"/>
    <property type="molecule type" value="Genomic_DNA"/>
</dbReference>
<dbReference type="InterPro" id="IPR029024">
    <property type="entry name" value="TerB-like"/>
</dbReference>
<keyword evidence="2" id="KW-1185">Reference proteome</keyword>
<dbReference type="Gene3D" id="1.10.3680.10">
    <property type="entry name" value="TerB-like"/>
    <property type="match status" value="1"/>
</dbReference>
<proteinExistence type="predicted"/>
<accession>A0A0Q1DIJ6</accession>
<name>A0A0Q1DIJ6_9FLAO</name>
<comment type="caution">
    <text evidence="1">The sequence shown here is derived from an EMBL/GenBank/DDBJ whole genome shotgun (WGS) entry which is preliminary data.</text>
</comment>
<dbReference type="STRING" id="346185.AAY42_00185"/>